<gene>
    <name evidence="2" type="ORF">ACTOB_003169</name>
</gene>
<name>A0ABY8WQ07_9ACTN</name>
<organism evidence="2 3">
    <name type="scientific">Actinoplanes oblitus</name>
    <dbReference type="NCBI Taxonomy" id="3040509"/>
    <lineage>
        <taxon>Bacteria</taxon>
        <taxon>Bacillati</taxon>
        <taxon>Actinomycetota</taxon>
        <taxon>Actinomycetes</taxon>
        <taxon>Micromonosporales</taxon>
        <taxon>Micromonosporaceae</taxon>
        <taxon>Actinoplanes</taxon>
    </lineage>
</organism>
<keyword evidence="3" id="KW-1185">Reference proteome</keyword>
<keyword evidence="1" id="KW-1133">Transmembrane helix</keyword>
<reference evidence="2 3" key="1">
    <citation type="submission" date="2023-06" db="EMBL/GenBank/DDBJ databases">
        <authorList>
            <person name="Yushchuk O."/>
            <person name="Binda E."/>
            <person name="Ruckert-Reed C."/>
            <person name="Fedorenko V."/>
            <person name="Kalinowski J."/>
            <person name="Marinelli F."/>
        </authorList>
    </citation>
    <scope>NUCLEOTIDE SEQUENCE [LARGE SCALE GENOMIC DNA]</scope>
    <source>
        <strain evidence="2 3">NRRL 3884</strain>
    </source>
</reference>
<accession>A0ABY8WQ07</accession>
<dbReference type="RefSeq" id="WP_284920951.1">
    <property type="nucleotide sequence ID" value="NZ_CP126980.1"/>
</dbReference>
<keyword evidence="1" id="KW-0812">Transmembrane</keyword>
<evidence type="ECO:0000313" key="2">
    <source>
        <dbReference type="EMBL" id="WIM99512.1"/>
    </source>
</evidence>
<sequence length="353" mass="37104">MVHPESRPGYYGAPQPAAGSAIAITMRYAPIAFLLGFVRPVLTIDDQPVRAAWRRRIVVPVSPGPHLLRAHVPYLVPRRIGGAELPVGVAPGQMISLEYRAPVLVFLRGTLGSPPRKYPGLAAAVLLSVVLAVTALGTGMAAARSRVLPGAAGTLPRTPATPDLTAPAFPVDPTGPAVPTFPGAGGTTPELRPDAPRREVTGATFGAGDETVTMAFRGWPFAFRAPDTWSCRPARTDLPDGQAWLCADERGGGGERAGIVLRACPATCAAADKARLVTDWLGNAPGVRKAGGNTRFRQRTTNPGGKYELKLSHFFTDPASGRKFQVGVAAEAPTAKKSAAQRVVNEILSQTTF</sequence>
<evidence type="ECO:0000256" key="1">
    <source>
        <dbReference type="SAM" id="Phobius"/>
    </source>
</evidence>
<proteinExistence type="predicted"/>
<dbReference type="Proteomes" id="UP001240150">
    <property type="component" value="Chromosome"/>
</dbReference>
<feature type="transmembrane region" description="Helical" evidence="1">
    <location>
        <begin position="121"/>
        <end position="143"/>
    </location>
</feature>
<dbReference type="EMBL" id="CP126980">
    <property type="protein sequence ID" value="WIM99512.1"/>
    <property type="molecule type" value="Genomic_DNA"/>
</dbReference>
<keyword evidence="1" id="KW-0472">Membrane</keyword>
<protein>
    <submittedName>
        <fullName evidence="2">Uncharacterized protein</fullName>
    </submittedName>
</protein>
<evidence type="ECO:0000313" key="3">
    <source>
        <dbReference type="Proteomes" id="UP001240150"/>
    </source>
</evidence>